<dbReference type="AlphaFoldDB" id="A0A6J7UGN2"/>
<evidence type="ECO:0000313" key="1">
    <source>
        <dbReference type="EMBL" id="CAB5012975.1"/>
    </source>
</evidence>
<sequence length="141" mass="15048">METKKIWQLMLVLTPLVGLAACSNDSGSTDSAVTTIAVDSTETTSGDPTTTVSDGRITVDVIVGENSSPDRVEEIPLGSEVTLNFTNPQADDEYHVHGYDLGEGITKKGETKTFSLTADKAGEYEVESHISETVLVILRVS</sequence>
<organism evidence="2">
    <name type="scientific">freshwater metagenome</name>
    <dbReference type="NCBI Taxonomy" id="449393"/>
    <lineage>
        <taxon>unclassified sequences</taxon>
        <taxon>metagenomes</taxon>
        <taxon>ecological metagenomes</taxon>
    </lineage>
</organism>
<dbReference type="PROSITE" id="PS51257">
    <property type="entry name" value="PROKAR_LIPOPROTEIN"/>
    <property type="match status" value="1"/>
</dbReference>
<dbReference type="InterPro" id="IPR008972">
    <property type="entry name" value="Cupredoxin"/>
</dbReference>
<dbReference type="EMBL" id="CAFBQU010000013">
    <property type="protein sequence ID" value="CAB5064086.1"/>
    <property type="molecule type" value="Genomic_DNA"/>
</dbReference>
<reference evidence="2" key="1">
    <citation type="submission" date="2020-05" db="EMBL/GenBank/DDBJ databases">
        <authorList>
            <person name="Chiriac C."/>
            <person name="Salcher M."/>
            <person name="Ghai R."/>
            <person name="Kavagutti S V."/>
        </authorList>
    </citation>
    <scope>NUCLEOTIDE SEQUENCE</scope>
</reference>
<accession>A0A6J7UGN2</accession>
<dbReference type="Gene3D" id="2.60.40.420">
    <property type="entry name" value="Cupredoxins - blue copper proteins"/>
    <property type="match status" value="1"/>
</dbReference>
<protein>
    <submittedName>
        <fullName evidence="2">Unannotated protein</fullName>
    </submittedName>
</protein>
<evidence type="ECO:0000313" key="2">
    <source>
        <dbReference type="EMBL" id="CAB5064086.1"/>
    </source>
</evidence>
<name>A0A6J7UGN2_9ZZZZ</name>
<dbReference type="EMBL" id="CAFBPN010000011">
    <property type="protein sequence ID" value="CAB5012975.1"/>
    <property type="molecule type" value="Genomic_DNA"/>
</dbReference>
<proteinExistence type="predicted"/>
<dbReference type="SUPFAM" id="SSF49503">
    <property type="entry name" value="Cupredoxins"/>
    <property type="match status" value="1"/>
</dbReference>
<gene>
    <name evidence="1" type="ORF">UFOPK4098_00405</name>
    <name evidence="2" type="ORF">UFOPK4347_00694</name>
</gene>